<proteinExistence type="predicted"/>
<feature type="compositionally biased region" description="Low complexity" evidence="1">
    <location>
        <begin position="111"/>
        <end position="124"/>
    </location>
</feature>
<reference evidence="2 3" key="1">
    <citation type="submission" date="2018-11" db="EMBL/GenBank/DDBJ databases">
        <title>Genome sequence of Saitozyma podzolica DSM 27192.</title>
        <authorList>
            <person name="Aliyu H."/>
            <person name="Gorte O."/>
            <person name="Ochsenreither K."/>
        </authorList>
    </citation>
    <scope>NUCLEOTIDE SEQUENCE [LARGE SCALE GENOMIC DNA]</scope>
    <source>
        <strain evidence="2 3">DSM 27192</strain>
    </source>
</reference>
<dbReference type="PANTHER" id="PTHR34863">
    <property type="entry name" value="EXPRESSED PROTEIN"/>
    <property type="match status" value="1"/>
</dbReference>
<dbReference type="AlphaFoldDB" id="A0A427YFS9"/>
<protein>
    <submittedName>
        <fullName evidence="2">Uncharacterized protein</fullName>
    </submittedName>
</protein>
<evidence type="ECO:0000313" key="3">
    <source>
        <dbReference type="Proteomes" id="UP000279259"/>
    </source>
</evidence>
<accession>A0A427YFS9</accession>
<gene>
    <name evidence="2" type="ORF">EHS25_001879</name>
</gene>
<feature type="region of interest" description="Disordered" evidence="1">
    <location>
        <begin position="42"/>
        <end position="80"/>
    </location>
</feature>
<feature type="region of interest" description="Disordered" evidence="1">
    <location>
        <begin position="98"/>
        <end position="171"/>
    </location>
</feature>
<evidence type="ECO:0000256" key="1">
    <source>
        <dbReference type="SAM" id="MobiDB-lite"/>
    </source>
</evidence>
<dbReference type="Proteomes" id="UP000279259">
    <property type="component" value="Unassembled WGS sequence"/>
</dbReference>
<comment type="caution">
    <text evidence="2">The sequence shown here is derived from an EMBL/GenBank/DDBJ whole genome shotgun (WGS) entry which is preliminary data.</text>
</comment>
<name>A0A427YFS9_9TREE</name>
<dbReference type="OrthoDB" id="2564822at2759"/>
<feature type="compositionally biased region" description="Pro residues" evidence="1">
    <location>
        <begin position="239"/>
        <end position="254"/>
    </location>
</feature>
<organism evidence="2 3">
    <name type="scientific">Saitozyma podzolica</name>
    <dbReference type="NCBI Taxonomy" id="1890683"/>
    <lineage>
        <taxon>Eukaryota</taxon>
        <taxon>Fungi</taxon>
        <taxon>Dikarya</taxon>
        <taxon>Basidiomycota</taxon>
        <taxon>Agaricomycotina</taxon>
        <taxon>Tremellomycetes</taxon>
        <taxon>Tremellales</taxon>
        <taxon>Trimorphomycetaceae</taxon>
        <taxon>Saitozyma</taxon>
    </lineage>
</organism>
<feature type="region of interest" description="Disordered" evidence="1">
    <location>
        <begin position="197"/>
        <end position="255"/>
    </location>
</feature>
<sequence length="774" mass="84727">MFTPEDIKDSTLVVCPCGRVVLNQAGLIKHQLRYDCPEATQRPYIRGSTPLTSPPQSTAESSHRAALSSSPLSSAPPSTLTPPGYLLAGLTLDTPTYKSPTLSSTGQRLASVASSQGHPPSSSLSPPPPSTPTVTSGLSSAPDTPPQPPALATTWRTSYPVSPDSVGPDDCHQVEEMELDGIWEDDRVDGMELDNVQGALDGQDDGPSDGGSAWAPSDGSRSSASPTPEPSLPRTSPTPSTPPEPTPSRSPTPASPTVLAALDEIYAPSERSPPPIQDVRDQPFMDHFKMLADMEDEEDVLDGLVARPMDVDRWELVISPEEYLNRFKDSLADIQLVNRAPLRKLHTTYHRGPAFDKYMLIAEATHQLWVDLRFKKPFFNALDDHMDAQEGTLEYQASQGKAHLPTSVFIDCLMAAGCHTIRLKSYGQKMPMMTPFLQNEPAQTNHRCAEHNEWDIGTTFVSPYIWLFASATGRRHGIKHFPMCVPGSGDYGSVNVDQSHRGHKFTVKIYPRLVHIIKSFNSHLQGSIPTSLSGVLGQVASAKHMIHSLSGKDAMGLGGFRIEVTVKAVSLQEATKLVKRTGFLNPEYWLGLGNGPHTHKTISAKVVSRQAFLDNANWVLQQAESTKVFRGQGATKPSKLHIQALTDILNALGWNGDLRTPTNSWRPNAWWNMVAPAAPSLFGRLAEIYQTDDQIRALFELARTNAGRDGLPCKSQPNDLSHRYQVNNGRPFRIRCCMHSCYHKLQRAAIIDWIAELLNHGVIDGAILGRDDGT</sequence>
<feature type="compositionally biased region" description="Low complexity" evidence="1">
    <location>
        <begin position="65"/>
        <end position="80"/>
    </location>
</feature>
<dbReference type="PANTHER" id="PTHR34863:SF1">
    <property type="entry name" value="OTU DOMAIN-CONTAINING PROTEIN"/>
    <property type="match status" value="1"/>
</dbReference>
<feature type="compositionally biased region" description="Polar residues" evidence="1">
    <location>
        <begin position="98"/>
        <end position="108"/>
    </location>
</feature>
<feature type="compositionally biased region" description="Polar residues" evidence="1">
    <location>
        <begin position="49"/>
        <end position="60"/>
    </location>
</feature>
<dbReference type="EMBL" id="RSCD01000012">
    <property type="protein sequence ID" value="RSH89893.1"/>
    <property type="molecule type" value="Genomic_DNA"/>
</dbReference>
<evidence type="ECO:0000313" key="2">
    <source>
        <dbReference type="EMBL" id="RSH89893.1"/>
    </source>
</evidence>
<keyword evidence="3" id="KW-1185">Reference proteome</keyword>